<dbReference type="InterPro" id="IPR023213">
    <property type="entry name" value="CAT-like_dom_sf"/>
</dbReference>
<dbReference type="PANTHER" id="PTHR31625">
    <property type="match status" value="1"/>
</dbReference>
<dbReference type="EMBL" id="BAABME010011911">
    <property type="protein sequence ID" value="GAA0184458.1"/>
    <property type="molecule type" value="Genomic_DNA"/>
</dbReference>
<keyword evidence="2" id="KW-0012">Acyltransferase</keyword>
<dbReference type="GO" id="GO:0016747">
    <property type="term" value="F:acyltransferase activity, transferring groups other than amino-acyl groups"/>
    <property type="evidence" value="ECO:0007669"/>
    <property type="project" value="UniProtKB-ARBA"/>
</dbReference>
<keyword evidence="5" id="KW-1185">Reference proteome</keyword>
<accession>A0AAV3RRW3</accession>
<reference evidence="4 5" key="1">
    <citation type="submission" date="2024-01" db="EMBL/GenBank/DDBJ databases">
        <title>The complete chloroplast genome sequence of Lithospermum erythrorhizon: insights into the phylogenetic relationship among Boraginaceae species and the maternal lineages of purple gromwells.</title>
        <authorList>
            <person name="Okada T."/>
            <person name="Watanabe K."/>
        </authorList>
    </citation>
    <scope>NUCLEOTIDE SEQUENCE [LARGE SCALE GENOMIC DNA]</scope>
</reference>
<evidence type="ECO:0000313" key="4">
    <source>
        <dbReference type="EMBL" id="GAA0184458.1"/>
    </source>
</evidence>
<evidence type="ECO:0000313" key="5">
    <source>
        <dbReference type="Proteomes" id="UP001454036"/>
    </source>
</evidence>
<dbReference type="Gene3D" id="3.30.559.10">
    <property type="entry name" value="Chloramphenicol acetyltransferase-like domain"/>
    <property type="match status" value="1"/>
</dbReference>
<evidence type="ECO:0000256" key="3">
    <source>
        <dbReference type="SAM" id="MobiDB-lite"/>
    </source>
</evidence>
<name>A0AAV3RRW3_LITER</name>
<evidence type="ECO:0008006" key="6">
    <source>
        <dbReference type="Google" id="ProtNLM"/>
    </source>
</evidence>
<comment type="caution">
    <text evidence="4">The sequence shown here is derived from an EMBL/GenBank/DDBJ whole genome shotgun (WGS) entry which is preliminary data.</text>
</comment>
<evidence type="ECO:0000256" key="1">
    <source>
        <dbReference type="ARBA" id="ARBA00022679"/>
    </source>
</evidence>
<dbReference type="InterPro" id="IPR051504">
    <property type="entry name" value="Plant_metabolite_acyltrans"/>
</dbReference>
<dbReference type="AlphaFoldDB" id="A0AAV3RRW3"/>
<evidence type="ECO:0000256" key="2">
    <source>
        <dbReference type="ARBA" id="ARBA00023315"/>
    </source>
</evidence>
<organism evidence="4 5">
    <name type="scientific">Lithospermum erythrorhizon</name>
    <name type="common">Purple gromwell</name>
    <name type="synonym">Lithospermum officinale var. erythrorhizon</name>
    <dbReference type="NCBI Taxonomy" id="34254"/>
    <lineage>
        <taxon>Eukaryota</taxon>
        <taxon>Viridiplantae</taxon>
        <taxon>Streptophyta</taxon>
        <taxon>Embryophyta</taxon>
        <taxon>Tracheophyta</taxon>
        <taxon>Spermatophyta</taxon>
        <taxon>Magnoliopsida</taxon>
        <taxon>eudicotyledons</taxon>
        <taxon>Gunneridae</taxon>
        <taxon>Pentapetalae</taxon>
        <taxon>asterids</taxon>
        <taxon>lamiids</taxon>
        <taxon>Boraginales</taxon>
        <taxon>Boraginaceae</taxon>
        <taxon>Boraginoideae</taxon>
        <taxon>Lithospermeae</taxon>
        <taxon>Lithospermum</taxon>
    </lineage>
</organism>
<dbReference type="Proteomes" id="UP001454036">
    <property type="component" value="Unassembled WGS sequence"/>
</dbReference>
<gene>
    <name evidence="4" type="ORF">LIER_31746</name>
</gene>
<sequence length="223" mass="25247">MDLTNNVNVREQCQTSPKPRSVSETSLPLSFMYMLMIHSWPSKSLFFYECSFSKSQFIDTIIPKLKNSLSQTLNHFFILASKLIVPPSYSDKKPEFRFRDGDAVSLTFSESSADGFHHLVDNHPTNCSEYFQLQTERPPPFVDDSGSTVSPLLTVQAELIDPIADVAFWSKKDEGRFCPDYVFGGLEKSILSVCCFGHLFGLLSCFPFRYVTNLIYCISCSLP</sequence>
<keyword evidence="1" id="KW-0808">Transferase</keyword>
<proteinExistence type="predicted"/>
<feature type="region of interest" description="Disordered" evidence="3">
    <location>
        <begin position="1"/>
        <end position="24"/>
    </location>
</feature>
<protein>
    <recommendedName>
        <fullName evidence="6">SH3 domain-containing protein</fullName>
    </recommendedName>
</protein>